<dbReference type="Gene3D" id="3.90.1510.10">
    <property type="entry name" value="Glycerate kinase, domain 2"/>
    <property type="match status" value="1"/>
</dbReference>
<dbReference type="Proteomes" id="UP000257479">
    <property type="component" value="Unassembled WGS sequence"/>
</dbReference>
<sequence length="381" mass="37571">MSVHDEVTATPLTVVVAPDSFKETLSAPAVADAFIAGWRSARPGDHLISRPMADGGEGTLDAIARAVPGSVREPVAVTGPDGARVESAWLRHPPTPDAPHGIAVVELAATSGLELLGSRRLPWDAQSVGFGEAIAAALDAGVSRLLLAVGGSASTDGGIGMLTALGARFTDAAGSPIARGARGLLDLAHVDLSGLRPLPTCGAVVLSDVSNPLLGERGAASVFGPQKGLDGEAIARVDAALARLGGLLPGDPDAAGAGAAGGVGFALRAWGATAASGAGQVARTIGLPADLDRADVVVTGEGSFDGQTAAGKAPAIVAGMAADRGVSALLVAGRLAADPTTAGFRVAYSLTDLAGSGEAARAEAALWVREAGRRAAATLVL</sequence>
<dbReference type="EMBL" id="DMNG01000059">
    <property type="protein sequence ID" value="HAN23611.1"/>
    <property type="molecule type" value="Genomic_DNA"/>
</dbReference>
<dbReference type="InterPro" id="IPR018193">
    <property type="entry name" value="Glyc_kinase_flavodox-like_fold"/>
</dbReference>
<accession>A0A3C1KAB8</accession>
<keyword evidence="3 4" id="KW-0418">Kinase</keyword>
<proteinExistence type="inferred from homology"/>
<evidence type="ECO:0000256" key="1">
    <source>
        <dbReference type="ARBA" id="ARBA00006284"/>
    </source>
</evidence>
<dbReference type="InterPro" id="IPR018197">
    <property type="entry name" value="Glycerate_kinase_RE-like"/>
</dbReference>
<dbReference type="AlphaFoldDB" id="A0A3C1KAB8"/>
<gene>
    <name evidence="5" type="ORF">DCP95_03455</name>
</gene>
<dbReference type="PANTHER" id="PTHR21599">
    <property type="entry name" value="GLYCERATE KINASE"/>
    <property type="match status" value="1"/>
</dbReference>
<dbReference type="PANTHER" id="PTHR21599:SF0">
    <property type="entry name" value="GLYCERATE KINASE"/>
    <property type="match status" value="1"/>
</dbReference>
<organism evidence="5 6">
    <name type="scientific">Microbacterium ginsengisoli</name>
    <dbReference type="NCBI Taxonomy" id="400772"/>
    <lineage>
        <taxon>Bacteria</taxon>
        <taxon>Bacillati</taxon>
        <taxon>Actinomycetota</taxon>
        <taxon>Actinomycetes</taxon>
        <taxon>Micrococcales</taxon>
        <taxon>Microbacteriaceae</taxon>
        <taxon>Microbacterium</taxon>
    </lineage>
</organism>
<dbReference type="InterPro" id="IPR036129">
    <property type="entry name" value="Glycerate_kinase_sf"/>
</dbReference>
<evidence type="ECO:0000256" key="2">
    <source>
        <dbReference type="ARBA" id="ARBA00022679"/>
    </source>
</evidence>
<comment type="caution">
    <text evidence="5">The sequence shown here is derived from an EMBL/GenBank/DDBJ whole genome shotgun (WGS) entry which is preliminary data.</text>
</comment>
<evidence type="ECO:0000256" key="3">
    <source>
        <dbReference type="ARBA" id="ARBA00022777"/>
    </source>
</evidence>
<keyword evidence="2 4" id="KW-0808">Transferase</keyword>
<dbReference type="Pfam" id="PF02595">
    <property type="entry name" value="Gly_kinase"/>
    <property type="match status" value="1"/>
</dbReference>
<evidence type="ECO:0000313" key="6">
    <source>
        <dbReference type="Proteomes" id="UP000257479"/>
    </source>
</evidence>
<reference evidence="5 6" key="1">
    <citation type="journal article" date="2018" name="Nat. Biotechnol.">
        <title>A standardized bacterial taxonomy based on genome phylogeny substantially revises the tree of life.</title>
        <authorList>
            <person name="Parks D.H."/>
            <person name="Chuvochina M."/>
            <person name="Waite D.W."/>
            <person name="Rinke C."/>
            <person name="Skarshewski A."/>
            <person name="Chaumeil P.A."/>
            <person name="Hugenholtz P."/>
        </authorList>
    </citation>
    <scope>NUCLEOTIDE SEQUENCE [LARGE SCALE GENOMIC DNA]</scope>
    <source>
        <strain evidence="5">UBA9152</strain>
    </source>
</reference>
<dbReference type="InterPro" id="IPR004381">
    <property type="entry name" value="Glycerate_kinase"/>
</dbReference>
<protein>
    <submittedName>
        <fullName evidence="5">Glycerate kinase</fullName>
    </submittedName>
</protein>
<dbReference type="Gene3D" id="3.40.50.10350">
    <property type="entry name" value="Glycerate kinase, domain 1"/>
    <property type="match status" value="1"/>
</dbReference>
<dbReference type="GO" id="GO:0008887">
    <property type="term" value="F:glycerate kinase activity"/>
    <property type="evidence" value="ECO:0007669"/>
    <property type="project" value="UniProtKB-UniRule"/>
</dbReference>
<dbReference type="SUPFAM" id="SSF110738">
    <property type="entry name" value="Glycerate kinase I"/>
    <property type="match status" value="1"/>
</dbReference>
<evidence type="ECO:0000256" key="4">
    <source>
        <dbReference type="PIRNR" id="PIRNR006078"/>
    </source>
</evidence>
<dbReference type="PIRSF" id="PIRSF006078">
    <property type="entry name" value="GlxK"/>
    <property type="match status" value="1"/>
</dbReference>
<name>A0A3C1KAB8_9MICO</name>
<dbReference type="NCBIfam" id="TIGR00045">
    <property type="entry name" value="glycerate kinase"/>
    <property type="match status" value="1"/>
</dbReference>
<comment type="similarity">
    <text evidence="1 4">Belongs to the glycerate kinase type-1 family.</text>
</comment>
<dbReference type="GO" id="GO:0031388">
    <property type="term" value="P:organic acid phosphorylation"/>
    <property type="evidence" value="ECO:0007669"/>
    <property type="project" value="UniProtKB-UniRule"/>
</dbReference>
<evidence type="ECO:0000313" key="5">
    <source>
        <dbReference type="EMBL" id="HAN23611.1"/>
    </source>
</evidence>